<sequence length="109" mass="12246">MTRFYSEEQVITTITRLTPSRLTTYVQHEFLSPAQSESGPVYTAADLARIELICDLDEQFDLQGDALGVVLSLIDQLHGVRSELRRVMTAIEAQPEDLRGRIIAALKEI</sequence>
<keyword evidence="2" id="KW-1185">Reference proteome</keyword>
<dbReference type="AlphaFoldDB" id="A0A347UIT8"/>
<evidence type="ECO:0000313" key="2">
    <source>
        <dbReference type="Proteomes" id="UP000261704"/>
    </source>
</evidence>
<reference evidence="1 2" key="1">
    <citation type="submission" date="2018-09" db="EMBL/GenBank/DDBJ databases">
        <title>Profundibacter amoris BAR1 gen. nov., sp. nov., a new member of the Roseobacter clade isolated at Lokis Castle Vent Field on the Arctic Mid-Oceanic Ridge.</title>
        <authorList>
            <person name="Le Moine Bauer S."/>
            <person name="Sjoeberg A.G."/>
            <person name="L'Haridon S."/>
            <person name="Stokke R."/>
            <person name="Roalkvam I."/>
            <person name="Steen I.H."/>
            <person name="Dahle H."/>
        </authorList>
    </citation>
    <scope>NUCLEOTIDE SEQUENCE [LARGE SCALE GENOMIC DNA]</scope>
    <source>
        <strain evidence="1 2">BAR1</strain>
    </source>
</reference>
<gene>
    <name evidence="1" type="ORF">BAR1_13045</name>
</gene>
<name>A0A347UIT8_9RHOB</name>
<dbReference type="Gene3D" id="1.10.1660.10">
    <property type="match status" value="1"/>
</dbReference>
<dbReference type="Proteomes" id="UP000261704">
    <property type="component" value="Chromosome"/>
</dbReference>
<dbReference type="EMBL" id="CP032125">
    <property type="protein sequence ID" value="AXX98766.1"/>
    <property type="molecule type" value="Genomic_DNA"/>
</dbReference>
<evidence type="ECO:0008006" key="3">
    <source>
        <dbReference type="Google" id="ProtNLM"/>
    </source>
</evidence>
<accession>A0A347UIT8</accession>
<organism evidence="1 2">
    <name type="scientific">Profundibacter amoris</name>
    <dbReference type="NCBI Taxonomy" id="2171755"/>
    <lineage>
        <taxon>Bacteria</taxon>
        <taxon>Pseudomonadati</taxon>
        <taxon>Pseudomonadota</taxon>
        <taxon>Alphaproteobacteria</taxon>
        <taxon>Rhodobacterales</taxon>
        <taxon>Paracoccaceae</taxon>
        <taxon>Profundibacter</taxon>
    </lineage>
</organism>
<dbReference type="OrthoDB" id="9800876at2"/>
<protein>
    <recommendedName>
        <fullName evidence="3">MerR family transcriptional regulator</fullName>
    </recommendedName>
</protein>
<dbReference type="KEGG" id="pamo:BAR1_13045"/>
<proteinExistence type="predicted"/>
<evidence type="ECO:0000313" key="1">
    <source>
        <dbReference type="EMBL" id="AXX98766.1"/>
    </source>
</evidence>
<dbReference type="RefSeq" id="WP_118943420.1">
    <property type="nucleotide sequence ID" value="NZ_CP032125.1"/>
</dbReference>